<dbReference type="EMBL" id="JARXIC010000023">
    <property type="protein sequence ID" value="MDQ8195404.1"/>
    <property type="molecule type" value="Genomic_DNA"/>
</dbReference>
<dbReference type="Gene3D" id="2.40.420.20">
    <property type="match status" value="1"/>
</dbReference>
<dbReference type="Gene3D" id="1.10.287.470">
    <property type="entry name" value="Helix hairpin bin"/>
    <property type="match status" value="1"/>
</dbReference>
<keyword evidence="6" id="KW-1185">Reference proteome</keyword>
<dbReference type="PANTHER" id="PTHR30469">
    <property type="entry name" value="MULTIDRUG RESISTANCE PROTEIN MDTA"/>
    <property type="match status" value="1"/>
</dbReference>
<feature type="domain" description="Multidrug resistance protein MdtA-like barrel-sandwich hybrid" evidence="4">
    <location>
        <begin position="72"/>
        <end position="215"/>
    </location>
</feature>
<evidence type="ECO:0000256" key="3">
    <source>
        <dbReference type="SAM" id="Phobius"/>
    </source>
</evidence>
<organism evidence="5 6">
    <name type="scientific">Thalassobacterium sedimentorum</name>
    <dbReference type="NCBI Taxonomy" id="3041258"/>
    <lineage>
        <taxon>Bacteria</taxon>
        <taxon>Pseudomonadati</taxon>
        <taxon>Verrucomicrobiota</taxon>
        <taxon>Opitutia</taxon>
        <taxon>Puniceicoccales</taxon>
        <taxon>Coraliomargaritaceae</taxon>
        <taxon>Thalassobacterium</taxon>
    </lineage>
</organism>
<evidence type="ECO:0000259" key="4">
    <source>
        <dbReference type="Pfam" id="PF25917"/>
    </source>
</evidence>
<dbReference type="Gene3D" id="2.40.30.170">
    <property type="match status" value="1"/>
</dbReference>
<dbReference type="Proteomes" id="UP001243717">
    <property type="component" value="Unassembled WGS sequence"/>
</dbReference>
<dbReference type="PANTHER" id="PTHR30469:SF12">
    <property type="entry name" value="MULTIDRUG RESISTANCE PROTEIN MDTA"/>
    <property type="match status" value="1"/>
</dbReference>
<dbReference type="Gene3D" id="2.40.50.100">
    <property type="match status" value="1"/>
</dbReference>
<evidence type="ECO:0000256" key="1">
    <source>
        <dbReference type="ARBA" id="ARBA00009477"/>
    </source>
</evidence>
<evidence type="ECO:0000313" key="6">
    <source>
        <dbReference type="Proteomes" id="UP001243717"/>
    </source>
</evidence>
<keyword evidence="2" id="KW-0175">Coiled coil</keyword>
<proteinExistence type="inferred from homology"/>
<dbReference type="SUPFAM" id="SSF111369">
    <property type="entry name" value="HlyD-like secretion proteins"/>
    <property type="match status" value="1"/>
</dbReference>
<evidence type="ECO:0000256" key="2">
    <source>
        <dbReference type="SAM" id="Coils"/>
    </source>
</evidence>
<evidence type="ECO:0000313" key="5">
    <source>
        <dbReference type="EMBL" id="MDQ8195404.1"/>
    </source>
</evidence>
<feature type="transmembrane region" description="Helical" evidence="3">
    <location>
        <begin position="7"/>
        <end position="28"/>
    </location>
</feature>
<comment type="caution">
    <text evidence="5">The sequence shown here is derived from an EMBL/GenBank/DDBJ whole genome shotgun (WGS) entry which is preliminary data.</text>
</comment>
<protein>
    <submittedName>
        <fullName evidence="5">Efflux RND transporter periplasmic adaptor subunit</fullName>
    </submittedName>
</protein>
<gene>
    <name evidence="5" type="ORF">QEH59_13290</name>
</gene>
<dbReference type="Pfam" id="PF25917">
    <property type="entry name" value="BSH_RND"/>
    <property type="match status" value="1"/>
</dbReference>
<keyword evidence="3" id="KW-0812">Transmembrane</keyword>
<accession>A0ABU1AKX8</accession>
<keyword evidence="3" id="KW-1133">Transmembrane helix</keyword>
<feature type="coiled-coil region" evidence="2">
    <location>
        <begin position="161"/>
        <end position="188"/>
    </location>
</feature>
<sequence>MTALQRISNIVLLPAILILATLIIWVMIKNKPERPNVTPPAIIPSVSYVEVQAQATTPDITTYGNVQSFFEAQLSAQVSGEIRHISPSFNAGQFVQAGELLVEIDPSDYQAVIAQEEANLASMQQALSEESIRADLAAQDWTESGRALEDASELTLRQPQLAAAQASVASAQASLQKAQLDLDRTKIRAPFDAIIQNRSASPGNIVNNGSTLGSLIATEKAEVRLPLTATQVQRLHLQTPSADSANKAPLRATLTTATQPNAQWTATITRTEPSVDLNNQVIYVIGEIAEPFANPQAFLPIGSFVDARIPARTIEDAFRVPNTALVEDRFVWIVDADDTLQQLPVTRLVADGDELILHIDAVSKDSILKIATRPLNSFRIGQKVQPHAKAR</sequence>
<keyword evidence="3" id="KW-0472">Membrane</keyword>
<dbReference type="InterPro" id="IPR006143">
    <property type="entry name" value="RND_pump_MFP"/>
</dbReference>
<reference evidence="5 6" key="1">
    <citation type="submission" date="2023-04" db="EMBL/GenBank/DDBJ databases">
        <title>A novel bacteria isolated from coastal sediment.</title>
        <authorList>
            <person name="Liu X.-J."/>
            <person name="Du Z.-J."/>
        </authorList>
    </citation>
    <scope>NUCLEOTIDE SEQUENCE [LARGE SCALE GENOMIC DNA]</scope>
    <source>
        <strain evidence="5 6">SDUM461004</strain>
    </source>
</reference>
<dbReference type="InterPro" id="IPR058625">
    <property type="entry name" value="MdtA-like_BSH"/>
</dbReference>
<comment type="similarity">
    <text evidence="1">Belongs to the membrane fusion protein (MFP) (TC 8.A.1) family.</text>
</comment>
<name>A0ABU1AKX8_9BACT</name>
<dbReference type="NCBIfam" id="TIGR01730">
    <property type="entry name" value="RND_mfp"/>
    <property type="match status" value="1"/>
</dbReference>
<dbReference type="RefSeq" id="WP_308985860.1">
    <property type="nucleotide sequence ID" value="NZ_JARXIC010000023.1"/>
</dbReference>